<proteinExistence type="predicted"/>
<dbReference type="SMART" id="SM00382">
    <property type="entry name" value="AAA"/>
    <property type="match status" value="1"/>
</dbReference>
<reference evidence="2 3" key="1">
    <citation type="journal article" date="2016" name="Nat. Commun.">
        <title>Ectomycorrhizal ecology is imprinted in the genome of the dominant symbiotic fungus Cenococcum geophilum.</title>
        <authorList>
            <consortium name="DOE Joint Genome Institute"/>
            <person name="Peter M."/>
            <person name="Kohler A."/>
            <person name="Ohm R.A."/>
            <person name="Kuo A."/>
            <person name="Krutzmann J."/>
            <person name="Morin E."/>
            <person name="Arend M."/>
            <person name="Barry K.W."/>
            <person name="Binder M."/>
            <person name="Choi C."/>
            <person name="Clum A."/>
            <person name="Copeland A."/>
            <person name="Grisel N."/>
            <person name="Haridas S."/>
            <person name="Kipfer T."/>
            <person name="LaButti K."/>
            <person name="Lindquist E."/>
            <person name="Lipzen A."/>
            <person name="Maire R."/>
            <person name="Meier B."/>
            <person name="Mihaltcheva S."/>
            <person name="Molinier V."/>
            <person name="Murat C."/>
            <person name="Poggeler S."/>
            <person name="Quandt C.A."/>
            <person name="Sperisen C."/>
            <person name="Tritt A."/>
            <person name="Tisserant E."/>
            <person name="Crous P.W."/>
            <person name="Henrissat B."/>
            <person name="Nehls U."/>
            <person name="Egli S."/>
            <person name="Spatafora J.W."/>
            <person name="Grigoriev I.V."/>
            <person name="Martin F.M."/>
        </authorList>
    </citation>
    <scope>NUCLEOTIDE SEQUENCE [LARGE SCALE GENOMIC DNA]</scope>
    <source>
        <strain evidence="2 3">CBS 459.81</strain>
    </source>
</reference>
<dbReference type="InterPro" id="IPR027417">
    <property type="entry name" value="P-loop_NTPase"/>
</dbReference>
<organism evidence="2 3">
    <name type="scientific">Lepidopterella palustris CBS 459.81</name>
    <dbReference type="NCBI Taxonomy" id="1314670"/>
    <lineage>
        <taxon>Eukaryota</taxon>
        <taxon>Fungi</taxon>
        <taxon>Dikarya</taxon>
        <taxon>Ascomycota</taxon>
        <taxon>Pezizomycotina</taxon>
        <taxon>Dothideomycetes</taxon>
        <taxon>Pleosporomycetidae</taxon>
        <taxon>Mytilinidiales</taxon>
        <taxon>Argynnaceae</taxon>
        <taxon>Lepidopterella</taxon>
    </lineage>
</organism>
<keyword evidence="3" id="KW-1185">Reference proteome</keyword>
<dbReference type="Pfam" id="PF06985">
    <property type="entry name" value="HET"/>
    <property type="match status" value="1"/>
</dbReference>
<dbReference type="Proteomes" id="UP000250266">
    <property type="component" value="Unassembled WGS sequence"/>
</dbReference>
<dbReference type="InterPro" id="IPR002182">
    <property type="entry name" value="NB-ARC"/>
</dbReference>
<dbReference type="AlphaFoldDB" id="A0A8E2EBI9"/>
<dbReference type="SUPFAM" id="SSF52540">
    <property type="entry name" value="P-loop containing nucleoside triphosphate hydrolases"/>
    <property type="match status" value="1"/>
</dbReference>
<dbReference type="Pfam" id="PF00931">
    <property type="entry name" value="NB-ARC"/>
    <property type="match status" value="1"/>
</dbReference>
<evidence type="ECO:0000313" key="2">
    <source>
        <dbReference type="EMBL" id="OCK80961.1"/>
    </source>
</evidence>
<dbReference type="Gene3D" id="3.40.50.300">
    <property type="entry name" value="P-loop containing nucleotide triphosphate hydrolases"/>
    <property type="match status" value="1"/>
</dbReference>
<dbReference type="EMBL" id="KV744939">
    <property type="protein sequence ID" value="OCK80961.1"/>
    <property type="molecule type" value="Genomic_DNA"/>
</dbReference>
<evidence type="ECO:0000313" key="3">
    <source>
        <dbReference type="Proteomes" id="UP000250266"/>
    </source>
</evidence>
<dbReference type="InterPro" id="IPR010730">
    <property type="entry name" value="HET"/>
</dbReference>
<accession>A0A8E2EBI9</accession>
<name>A0A8E2EBI9_9PEZI</name>
<dbReference type="InterPro" id="IPR003593">
    <property type="entry name" value="AAA+_ATPase"/>
</dbReference>
<protein>
    <submittedName>
        <fullName evidence="2">HET-domain-containing protein</fullName>
    </submittedName>
</protein>
<dbReference type="OrthoDB" id="674604at2759"/>
<dbReference type="PANTHER" id="PTHR10622">
    <property type="entry name" value="HET DOMAIN-CONTAINING PROTEIN"/>
    <property type="match status" value="1"/>
</dbReference>
<evidence type="ECO:0000259" key="1">
    <source>
        <dbReference type="SMART" id="SM00382"/>
    </source>
</evidence>
<gene>
    <name evidence="2" type="ORF">K432DRAFT_425367</name>
</gene>
<sequence>MRLLRFVDGRLTLTNFSGRTVPPYAILSHRWSEDCNDEVLFEDLGTDAWITKANSPKIVFCAGRAAEDGLEYFWIDTCCIDKWDRDELSKAVNSMFRWYQNAFKCYVYLSDVLWSSGEHAGQQRPWEAAFRESCWFKRGWTLQELIAPASVEFFTSDGQRVGDKESLEQIIHEITGIPDQALQCSSLHEFSVSDRIAWLGDRRTTEPEDAAYCLLGILNISMPLSYGEGKEKALSRLREELQATADSPSIIPFSQNERFVGREAELAEIESQLFTDKHSTRIAITGEGGTGKSQLALEIAHRLRRKNKHCSVFWVDVSSIDSLWQGYSSIAEKLKLPGWDDEKADVMELVRIHLSGEKVGQWLLVFDNVDNLDLVPAEYAKRKPTNLVNYLPQCELGCILFTTTNSKAAETLALQNIMELHEMTPETAERMLASHVIDRRLGDEKHEMQTLLYELLYLPLAIVQAAAYINITGITLKEYRSRLDKHKEEALQLYNARSIDTRQAESLRDPITSTLLTTLYQLLQDHRLASNYLFLMACIDRRDIPLNMLDTDLAKEREDAVRVLNDYALITRRPADDALDLHRLVHQTTRAWLQKQEWFSERTEKAAGRLAEIFPSDNDGSRSAFCPTVKLVKKMKFGRGCHGSALWLCFVMGSTLSQENSSSE</sequence>
<feature type="domain" description="AAA+ ATPase" evidence="1">
    <location>
        <begin position="278"/>
        <end position="424"/>
    </location>
</feature>
<dbReference type="PANTHER" id="PTHR10622:SF11">
    <property type="entry name" value="HET-DOMAIN-CONTAINING PROTEIN"/>
    <property type="match status" value="1"/>
</dbReference>
<dbReference type="GO" id="GO:0043531">
    <property type="term" value="F:ADP binding"/>
    <property type="evidence" value="ECO:0007669"/>
    <property type="project" value="InterPro"/>
</dbReference>